<dbReference type="RefSeq" id="WP_185986093.1">
    <property type="nucleotide sequence ID" value="NZ_BAAALZ010000002.1"/>
</dbReference>
<evidence type="ECO:0000313" key="3">
    <source>
        <dbReference type="Proteomes" id="UP000586095"/>
    </source>
</evidence>
<name>A0A852R1Y6_9MICO</name>
<reference evidence="2 3" key="1">
    <citation type="submission" date="2020-07" db="EMBL/GenBank/DDBJ databases">
        <title>Sequencing the genomes of 1000 actinobacteria strains.</title>
        <authorList>
            <person name="Klenk H.-P."/>
        </authorList>
    </citation>
    <scope>NUCLEOTIDE SEQUENCE [LARGE SCALE GENOMIC DNA]</scope>
    <source>
        <strain evidence="2 3">DSM 17380</strain>
    </source>
</reference>
<dbReference type="Pfam" id="PF01177">
    <property type="entry name" value="Asp_Glu_race"/>
    <property type="match status" value="1"/>
</dbReference>
<comment type="caution">
    <text evidence="2">The sequence shown here is derived from an EMBL/GenBank/DDBJ whole genome shotgun (WGS) entry which is preliminary data.</text>
</comment>
<comment type="similarity">
    <text evidence="1">Belongs to the HyuE racemase family.</text>
</comment>
<accession>A0A852R1Y6</accession>
<dbReference type="Gene3D" id="3.40.50.12500">
    <property type="match status" value="1"/>
</dbReference>
<gene>
    <name evidence="2" type="ORF">BJ960_000468</name>
</gene>
<evidence type="ECO:0000313" key="2">
    <source>
        <dbReference type="EMBL" id="NYD25665.1"/>
    </source>
</evidence>
<dbReference type="InterPro" id="IPR053714">
    <property type="entry name" value="Iso_Racemase_Enz_sf"/>
</dbReference>
<keyword evidence="3" id="KW-1185">Reference proteome</keyword>
<sequence>MRIRAITPIRVDESELTRRQKRYDRLAPEGWQFDVENLPPGAPDQLGTIADLRRSEEAGVHVALNSQRSATAAVMPDCVLDPGVLALSEDVPQAVLGITRLSAGFLAALGVKFGVITRNRVIADEYEATVRRYGIAHLFSGAYVMDLSVEDISNTVLWNARVSAIVATASADGVEVLINGCSAVEVTAAPGGVPVVDPTALALKVAELGVQEGLLGNVARK</sequence>
<dbReference type="InterPro" id="IPR015942">
    <property type="entry name" value="Asp/Glu/hydantoin_racemase"/>
</dbReference>
<protein>
    <submittedName>
        <fullName evidence="2">Asp/Glu/hydantoin racemase</fullName>
    </submittedName>
</protein>
<dbReference type="AlphaFoldDB" id="A0A852R1Y6"/>
<organism evidence="2 3">
    <name type="scientific">Leucobacter aridicollis</name>
    <dbReference type="NCBI Taxonomy" id="283878"/>
    <lineage>
        <taxon>Bacteria</taxon>
        <taxon>Bacillati</taxon>
        <taxon>Actinomycetota</taxon>
        <taxon>Actinomycetes</taxon>
        <taxon>Micrococcales</taxon>
        <taxon>Microbacteriaceae</taxon>
        <taxon>Leucobacter</taxon>
    </lineage>
</organism>
<dbReference type="GO" id="GO:0047661">
    <property type="term" value="F:amino-acid racemase activity"/>
    <property type="evidence" value="ECO:0007669"/>
    <property type="project" value="InterPro"/>
</dbReference>
<dbReference type="EMBL" id="JACCBD010000001">
    <property type="protein sequence ID" value="NYD25665.1"/>
    <property type="molecule type" value="Genomic_DNA"/>
</dbReference>
<evidence type="ECO:0000256" key="1">
    <source>
        <dbReference type="ARBA" id="ARBA00038414"/>
    </source>
</evidence>
<dbReference type="Proteomes" id="UP000586095">
    <property type="component" value="Unassembled WGS sequence"/>
</dbReference>
<proteinExistence type="inferred from homology"/>